<dbReference type="InterPro" id="IPR000644">
    <property type="entry name" value="CBS_dom"/>
</dbReference>
<comment type="caution">
    <text evidence="4">The sequence shown here is derived from an EMBL/GenBank/DDBJ whole genome shotgun (WGS) entry which is preliminary data.</text>
</comment>
<dbReference type="InterPro" id="IPR018821">
    <property type="entry name" value="DUF294_put_nucleoTrafse_sb-bd"/>
</dbReference>
<dbReference type="InterPro" id="IPR046342">
    <property type="entry name" value="CBS_dom_sf"/>
</dbReference>
<dbReference type="Pfam" id="PF00571">
    <property type="entry name" value="CBS"/>
    <property type="match status" value="1"/>
</dbReference>
<organism evidence="4 5">
    <name type="scientific">Sulfurospirillum tamanense</name>
    <dbReference type="NCBI Taxonomy" id="2813362"/>
    <lineage>
        <taxon>Bacteria</taxon>
        <taxon>Pseudomonadati</taxon>
        <taxon>Campylobacterota</taxon>
        <taxon>Epsilonproteobacteria</taxon>
        <taxon>Campylobacterales</taxon>
        <taxon>Sulfurospirillaceae</taxon>
        <taxon>Sulfurospirillum</taxon>
    </lineage>
</organism>
<dbReference type="InterPro" id="IPR006669">
    <property type="entry name" value="MgtE_transporter"/>
</dbReference>
<dbReference type="PANTHER" id="PTHR43773:SF1">
    <property type="entry name" value="MAGNESIUM TRANSPORTER MGTE"/>
    <property type="match status" value="1"/>
</dbReference>
<reference evidence="4 5" key="3">
    <citation type="submission" date="2021-02" db="EMBL/GenBank/DDBJ databases">
        <authorList>
            <person name="Merkel A.Y."/>
        </authorList>
    </citation>
    <scope>NUCLEOTIDE SEQUENCE [LARGE SCALE GENOMIC DNA]</scope>
    <source>
        <strain evidence="4 5">T05b</strain>
    </source>
</reference>
<dbReference type="SUPFAM" id="SSF54631">
    <property type="entry name" value="CBS-domain pair"/>
    <property type="match status" value="1"/>
</dbReference>
<accession>A0ABS2WUP2</accession>
<feature type="domain" description="Cyclic nucleotide-binding" evidence="2">
    <location>
        <begin position="15"/>
        <end position="129"/>
    </location>
</feature>
<reference evidence="5" key="2">
    <citation type="submission" date="2021-02" db="EMBL/GenBank/DDBJ databases">
        <title>Sulfurospirillum tamanensis sp. nov.</title>
        <authorList>
            <person name="Merkel A.Y."/>
        </authorList>
    </citation>
    <scope>NUCLEOTIDE SEQUENCE [LARGE SCALE GENOMIC DNA]</scope>
    <source>
        <strain evidence="5">T05b</strain>
    </source>
</reference>
<keyword evidence="5" id="KW-1185">Reference proteome</keyword>
<dbReference type="InterPro" id="IPR014710">
    <property type="entry name" value="RmlC-like_jellyroll"/>
</dbReference>
<reference evidence="4 5" key="1">
    <citation type="submission" date="2021-02" db="EMBL/GenBank/DDBJ databases">
        <title>Sulfurospirillum tamanensis sp. nov.</title>
        <authorList>
            <person name="Frolova A."/>
            <person name="Merkel A."/>
            <person name="Slobodkin A."/>
        </authorList>
    </citation>
    <scope>NUCLEOTIDE SEQUENCE [LARGE SCALE GENOMIC DNA]</scope>
    <source>
        <strain evidence="4 5">T05b</strain>
    </source>
</reference>
<dbReference type="InterPro" id="IPR005105">
    <property type="entry name" value="GlnD_Uridyltrans_N"/>
</dbReference>
<dbReference type="SUPFAM" id="SSF51206">
    <property type="entry name" value="cAMP-binding domain-like"/>
    <property type="match status" value="1"/>
</dbReference>
<evidence type="ECO:0000256" key="1">
    <source>
        <dbReference type="PROSITE-ProRule" id="PRU00703"/>
    </source>
</evidence>
<gene>
    <name evidence="4" type="ORF">JWV37_09895</name>
</gene>
<dbReference type="PROSITE" id="PS51371">
    <property type="entry name" value="CBS"/>
    <property type="match status" value="1"/>
</dbReference>
<dbReference type="InterPro" id="IPR018490">
    <property type="entry name" value="cNMP-bd_dom_sf"/>
</dbReference>
<keyword evidence="1" id="KW-0129">CBS domain</keyword>
<evidence type="ECO:0000259" key="2">
    <source>
        <dbReference type="PROSITE" id="PS50042"/>
    </source>
</evidence>
<name>A0ABS2WUP2_9BACT</name>
<dbReference type="Gene3D" id="3.10.580.10">
    <property type="entry name" value="CBS-domain"/>
    <property type="match status" value="1"/>
</dbReference>
<protein>
    <submittedName>
        <fullName evidence="4">Cyclic nucleotide-binding/CBS domain-containing protein</fullName>
    </submittedName>
</protein>
<dbReference type="PROSITE" id="PS50042">
    <property type="entry name" value="CNMP_BINDING_3"/>
    <property type="match status" value="1"/>
</dbReference>
<dbReference type="CDD" id="cd05401">
    <property type="entry name" value="NT_GlnE_GlnD_like"/>
    <property type="match status" value="1"/>
</dbReference>
<dbReference type="Pfam" id="PF03445">
    <property type="entry name" value="DUF294"/>
    <property type="match status" value="1"/>
</dbReference>
<dbReference type="CDD" id="cd00038">
    <property type="entry name" value="CAP_ED"/>
    <property type="match status" value="1"/>
</dbReference>
<proteinExistence type="predicted"/>
<sequence length="604" mass="69374">MSLQDQEAFLKSIHPFGLLTPTELARVTNAMNIAYYTKDTVMISPQKIPEFLYIIIKGEVGEYHDNELIKIYHNQNSFDADALLYGKTEDTFLVHEELICFEIKKETFRQLLESNGVFKAYFLTDLANRIQSAKQKEYTTQLSGFMLARVSDSFLHKACVVTPQMPILGALHKMDSMDAKCILVDDEGDYGIVTDSTVRKRLVYEGYDKHAPIGPIALRPIISIEANDFLFNALLYLTKNAIKRIVVTDHGKVVGVLEQLDLLSYFANHTYLVSVQIRKAKDVDALKKASQDFVHIIKKLHAKGTKVEYISQLISELNEQVYRKLYEMMVPKELQQKACLVVMGSEGRKEQMLKTDQDNALIIENEADAPAFKEVMERYTQTLLDFGYPACEGGIMVSNPYWRKSFKAFRVELARYLESPRKDDYMHLAIFYDALAVAGNKTLLAKLKDSIYEQMAGKDIFMANFAKAALLFETPISFFSNLKADENRLDVKKGGIFPIVQGVRSLALEYHVEETETIRRIHALKSKKIFEEHFGDALVEAFDTLMSMRLKEQLFSTERGETRHNFIRTDKLNQLETELLKDSFKIVDQFKRFLVHHFKINMVQ</sequence>
<evidence type="ECO:0000313" key="5">
    <source>
        <dbReference type="Proteomes" id="UP000703590"/>
    </source>
</evidence>
<evidence type="ECO:0000313" key="4">
    <source>
        <dbReference type="EMBL" id="MBN2965093.1"/>
    </source>
</evidence>
<dbReference type="EMBL" id="JAFHKK010000024">
    <property type="protein sequence ID" value="MBN2965093.1"/>
    <property type="molecule type" value="Genomic_DNA"/>
</dbReference>
<dbReference type="SMART" id="SM00116">
    <property type="entry name" value="CBS"/>
    <property type="match status" value="1"/>
</dbReference>
<evidence type="ECO:0000259" key="3">
    <source>
        <dbReference type="PROSITE" id="PS51371"/>
    </source>
</evidence>
<dbReference type="Pfam" id="PF10335">
    <property type="entry name" value="DUF294_C"/>
    <property type="match status" value="1"/>
</dbReference>
<dbReference type="PANTHER" id="PTHR43773">
    <property type="entry name" value="MAGNESIUM TRANSPORTER MGTE"/>
    <property type="match status" value="1"/>
</dbReference>
<dbReference type="Proteomes" id="UP000703590">
    <property type="component" value="Unassembled WGS sequence"/>
</dbReference>
<feature type="domain" description="CBS" evidence="3">
    <location>
        <begin position="217"/>
        <end position="272"/>
    </location>
</feature>
<dbReference type="InterPro" id="IPR000595">
    <property type="entry name" value="cNMP-bd_dom"/>
</dbReference>
<dbReference type="Gene3D" id="2.60.120.10">
    <property type="entry name" value="Jelly Rolls"/>
    <property type="match status" value="1"/>
</dbReference>
<dbReference type="RefSeq" id="WP_205459641.1">
    <property type="nucleotide sequence ID" value="NZ_JAFHKK010000024.1"/>
</dbReference>